<proteinExistence type="predicted"/>
<dbReference type="EMBL" id="LPXO01000007">
    <property type="protein sequence ID" value="KUF10376.1"/>
    <property type="molecule type" value="Genomic_DNA"/>
</dbReference>
<feature type="transmembrane region" description="Helical" evidence="1">
    <location>
        <begin position="50"/>
        <end position="67"/>
    </location>
</feature>
<protein>
    <submittedName>
        <fullName evidence="2">Uncharacterized protein</fullName>
    </submittedName>
</protein>
<keyword evidence="1" id="KW-1133">Transmembrane helix</keyword>
<gene>
    <name evidence="2" type="ORF">AVJ23_13330</name>
</gene>
<evidence type="ECO:0000313" key="3">
    <source>
        <dbReference type="Proteomes" id="UP000054396"/>
    </source>
</evidence>
<keyword evidence="1" id="KW-0472">Membrane</keyword>
<evidence type="ECO:0000313" key="2">
    <source>
        <dbReference type="EMBL" id="KUF10376.1"/>
    </source>
</evidence>
<evidence type="ECO:0000256" key="1">
    <source>
        <dbReference type="SAM" id="Phobius"/>
    </source>
</evidence>
<dbReference type="AlphaFoldDB" id="A0A0W7WIS0"/>
<keyword evidence="3" id="KW-1185">Reference proteome</keyword>
<dbReference type="OrthoDB" id="8232284at2"/>
<feature type="transmembrane region" description="Helical" evidence="1">
    <location>
        <begin position="74"/>
        <end position="99"/>
    </location>
</feature>
<organism evidence="2 3">
    <name type="scientific">Pseudoponticoccus marisrubri</name>
    <dbReference type="NCBI Taxonomy" id="1685382"/>
    <lineage>
        <taxon>Bacteria</taxon>
        <taxon>Pseudomonadati</taxon>
        <taxon>Pseudomonadota</taxon>
        <taxon>Alphaproteobacteria</taxon>
        <taxon>Rhodobacterales</taxon>
        <taxon>Roseobacteraceae</taxon>
        <taxon>Pseudoponticoccus</taxon>
    </lineage>
</organism>
<dbReference type="STRING" id="1685382.AVJ23_13330"/>
<name>A0A0W7WIS0_9RHOB</name>
<feature type="transmembrane region" description="Helical" evidence="1">
    <location>
        <begin position="105"/>
        <end position="126"/>
    </location>
</feature>
<keyword evidence="1" id="KW-0812">Transmembrane</keyword>
<comment type="caution">
    <text evidence="2">The sequence shown here is derived from an EMBL/GenBank/DDBJ whole genome shotgun (WGS) entry which is preliminary data.</text>
</comment>
<feature type="transmembrane region" description="Helical" evidence="1">
    <location>
        <begin position="7"/>
        <end position="30"/>
    </location>
</feature>
<sequence>MEAPTPLLRGLLMICVAFFACMGAAHFFGLKIPVLFVYWDPPFYAYQDKIIAFTLVTYMALFFGAARHRVMVPYALVSIWATVIGLALVNLSDALAQVLNGGGTLAYWLITAAFGGLAAILTLIWVRDAKAR</sequence>
<dbReference type="Proteomes" id="UP000054396">
    <property type="component" value="Unassembled WGS sequence"/>
</dbReference>
<dbReference type="RefSeq" id="WP_058862694.1">
    <property type="nucleotide sequence ID" value="NZ_LPXO01000007.1"/>
</dbReference>
<reference evidence="2 3" key="1">
    <citation type="submission" date="2015-12" db="EMBL/GenBank/DDBJ databases">
        <authorList>
            <person name="Shamseldin A."/>
            <person name="Moawad H."/>
            <person name="Abd El-Rahim W.M."/>
            <person name="Sadowsky M.J."/>
        </authorList>
    </citation>
    <scope>NUCLEOTIDE SEQUENCE [LARGE SCALE GENOMIC DNA]</scope>
    <source>
        <strain evidence="2 3">SJ5A-1</strain>
    </source>
</reference>
<accession>A0A0W7WIS0</accession>